<accession>A0ABQ2QGF0</accession>
<dbReference type="Pfam" id="PF02463">
    <property type="entry name" value="SMC_N"/>
    <property type="match status" value="1"/>
</dbReference>
<evidence type="ECO:0000256" key="4">
    <source>
        <dbReference type="ARBA" id="ARBA00022741"/>
    </source>
</evidence>
<dbReference type="NCBIfam" id="TIGR00634">
    <property type="entry name" value="recN"/>
    <property type="match status" value="1"/>
</dbReference>
<keyword evidence="5 9" id="KW-0227">DNA damage</keyword>
<keyword evidence="13" id="KW-1185">Reference proteome</keyword>
<evidence type="ECO:0000256" key="7">
    <source>
        <dbReference type="ARBA" id="ARBA00023204"/>
    </source>
</evidence>
<evidence type="ECO:0000256" key="6">
    <source>
        <dbReference type="ARBA" id="ARBA00022840"/>
    </source>
</evidence>
<keyword evidence="7 9" id="KW-0234">DNA repair</keyword>
<dbReference type="Proteomes" id="UP000654004">
    <property type="component" value="Unassembled WGS sequence"/>
</dbReference>
<protein>
    <recommendedName>
        <fullName evidence="3 9">DNA repair protein RecN</fullName>
    </recommendedName>
    <alternativeName>
        <fullName evidence="8 9">Recombination protein N</fullName>
    </alternativeName>
</protein>
<comment type="similarity">
    <text evidence="2 9">Belongs to the RecN family.</text>
</comment>
<evidence type="ECO:0000256" key="10">
    <source>
        <dbReference type="SAM" id="Coils"/>
    </source>
</evidence>
<feature type="domain" description="RecF/RecN/SMC N-terminal" evidence="11">
    <location>
        <begin position="2"/>
        <end position="506"/>
    </location>
</feature>
<evidence type="ECO:0000259" key="11">
    <source>
        <dbReference type="Pfam" id="PF02463"/>
    </source>
</evidence>
<dbReference type="PANTHER" id="PTHR11059:SF0">
    <property type="entry name" value="DNA REPAIR PROTEIN RECN"/>
    <property type="match status" value="1"/>
</dbReference>
<dbReference type="InterPro" id="IPR004604">
    <property type="entry name" value="DNA_recomb/repair_RecN"/>
</dbReference>
<feature type="coiled-coil region" evidence="10">
    <location>
        <begin position="336"/>
        <end position="381"/>
    </location>
</feature>
<evidence type="ECO:0000256" key="5">
    <source>
        <dbReference type="ARBA" id="ARBA00022763"/>
    </source>
</evidence>
<evidence type="ECO:0000256" key="9">
    <source>
        <dbReference type="PIRNR" id="PIRNR003128"/>
    </source>
</evidence>
<comment type="caution">
    <text evidence="12">The sequence shown here is derived from an EMBL/GenBank/DDBJ whole genome shotgun (WGS) entry which is preliminary data.</text>
</comment>
<comment type="function">
    <text evidence="1 9">May be involved in recombinational repair of damaged DNA.</text>
</comment>
<dbReference type="RefSeq" id="WP_188954286.1">
    <property type="nucleotide sequence ID" value="NZ_BMQW01000002.1"/>
</dbReference>
<gene>
    <name evidence="12" type="primary">recN</name>
    <name evidence="12" type="ORF">GCM10009410_11950</name>
</gene>
<dbReference type="EMBL" id="BMQW01000002">
    <property type="protein sequence ID" value="GGP80786.1"/>
    <property type="molecule type" value="Genomic_DNA"/>
</dbReference>
<dbReference type="PANTHER" id="PTHR11059">
    <property type="entry name" value="DNA REPAIR PROTEIN RECN"/>
    <property type="match status" value="1"/>
</dbReference>
<evidence type="ECO:0000256" key="3">
    <source>
        <dbReference type="ARBA" id="ARBA00021315"/>
    </source>
</evidence>
<dbReference type="InterPro" id="IPR003395">
    <property type="entry name" value="RecF/RecN/SMC_N"/>
</dbReference>
<evidence type="ECO:0000313" key="12">
    <source>
        <dbReference type="EMBL" id="GGP80786.1"/>
    </source>
</evidence>
<dbReference type="CDD" id="cd03241">
    <property type="entry name" value="ABC_RecN"/>
    <property type="match status" value="2"/>
</dbReference>
<evidence type="ECO:0000256" key="2">
    <source>
        <dbReference type="ARBA" id="ARBA00009441"/>
    </source>
</evidence>
<feature type="coiled-coil region" evidence="10">
    <location>
        <begin position="159"/>
        <end position="186"/>
    </location>
</feature>
<dbReference type="PIRSF" id="PIRSF003128">
    <property type="entry name" value="RecN"/>
    <property type="match status" value="1"/>
</dbReference>
<evidence type="ECO:0000313" key="13">
    <source>
        <dbReference type="Proteomes" id="UP000654004"/>
    </source>
</evidence>
<dbReference type="SUPFAM" id="SSF52540">
    <property type="entry name" value="P-loop containing nucleoside triphosphate hydrolases"/>
    <property type="match status" value="2"/>
</dbReference>
<sequence length="552" mass="60945">MLCQLSINNFAIVRFLELDFKAGMTSITGETGAGKSIAIDALGLCLGSRSDANTVRPGANKTEVSARFTLSDVPLAKRWLEDNDLDADEECILRRTINSDGRSRAYINGNPVPVTQLKAIGQFLIGIHGQHAHHAMLKSEHQLNLLDSYANHKILLDSVSASYLRCKQVENQLKQLEQAQHERISRQQLLQYQVEELNEFNLGLEEFDDIEQEHKRLANGTDLIERCQAGLHLLTESDEGNIESLLNKVAAIADTLQGYDESLAPISTMLNDALIQVQESASEIESYLSRLELDPEHFAYLEKRLSTAMQLARKHHVSPDKLALHHQALMAELAELAGDENKLDEIRLQLESSKNAYLANAQKLSQSRNRYAKELDKLVTRSIHELNMPKGKFCIEVNHDPANISMNGSDSIEFMVTTNPGQPLQPISKVASGGELSRIGLGIQVITAKKVATPTLIFDEVDVGISGPTASVVGRMLRSLGESTQVLCVTHLPQVAGNGHQHMFVNKFNKAGSTETTMQALDKDQRVNELARLLGGDVITENTLANARELLQ</sequence>
<evidence type="ECO:0000256" key="1">
    <source>
        <dbReference type="ARBA" id="ARBA00003618"/>
    </source>
</evidence>
<dbReference type="NCBIfam" id="NF008121">
    <property type="entry name" value="PRK10869.1"/>
    <property type="match status" value="1"/>
</dbReference>
<proteinExistence type="inferred from homology"/>
<keyword evidence="6" id="KW-0067">ATP-binding</keyword>
<dbReference type="InterPro" id="IPR027417">
    <property type="entry name" value="P-loop_NTPase"/>
</dbReference>
<keyword evidence="10" id="KW-0175">Coiled coil</keyword>
<evidence type="ECO:0000256" key="8">
    <source>
        <dbReference type="ARBA" id="ARBA00033408"/>
    </source>
</evidence>
<name>A0ABQ2QGF0_9GAMM</name>
<organism evidence="12 13">
    <name type="scientific">Shewanella ulleungensis</name>
    <dbReference type="NCBI Taxonomy" id="2282699"/>
    <lineage>
        <taxon>Bacteria</taxon>
        <taxon>Pseudomonadati</taxon>
        <taxon>Pseudomonadota</taxon>
        <taxon>Gammaproteobacteria</taxon>
        <taxon>Alteromonadales</taxon>
        <taxon>Shewanellaceae</taxon>
        <taxon>Shewanella</taxon>
    </lineage>
</organism>
<dbReference type="Gene3D" id="3.40.50.300">
    <property type="entry name" value="P-loop containing nucleotide triphosphate hydrolases"/>
    <property type="match status" value="2"/>
</dbReference>
<reference evidence="13" key="1">
    <citation type="journal article" date="2019" name="Int. J. Syst. Evol. Microbiol.">
        <title>The Global Catalogue of Microorganisms (GCM) 10K type strain sequencing project: providing services to taxonomists for standard genome sequencing and annotation.</title>
        <authorList>
            <consortium name="The Broad Institute Genomics Platform"/>
            <consortium name="The Broad Institute Genome Sequencing Center for Infectious Disease"/>
            <person name="Wu L."/>
            <person name="Ma J."/>
        </authorList>
    </citation>
    <scope>NUCLEOTIDE SEQUENCE [LARGE SCALE GENOMIC DNA]</scope>
    <source>
        <strain evidence="13">JCM 32305</strain>
    </source>
</reference>
<keyword evidence="4" id="KW-0547">Nucleotide-binding</keyword>